<accession>A0A4Y2QHD5</accession>
<evidence type="ECO:0000313" key="1">
    <source>
        <dbReference type="EMBL" id="GBN62694.1"/>
    </source>
</evidence>
<dbReference type="EMBL" id="BGPR01013889">
    <property type="protein sequence ID" value="GBN62694.1"/>
    <property type="molecule type" value="Genomic_DNA"/>
</dbReference>
<evidence type="ECO:0000313" key="2">
    <source>
        <dbReference type="Proteomes" id="UP000499080"/>
    </source>
</evidence>
<proteinExistence type="predicted"/>
<protein>
    <submittedName>
        <fullName evidence="1">Uncharacterized protein</fullName>
    </submittedName>
</protein>
<comment type="caution">
    <text evidence="1">The sequence shown here is derived from an EMBL/GenBank/DDBJ whole genome shotgun (WGS) entry which is preliminary data.</text>
</comment>
<sequence length="69" mass="7839">MLVEKILERMDIDVGIDLNLDGREMPQTVKIILDDSIRLSGEATLISRCKETVKELKSLLLISLSLIWN</sequence>
<gene>
    <name evidence="1" type="ORF">AVEN_179732_1</name>
</gene>
<name>A0A4Y2QHD5_ARAVE</name>
<reference evidence="1 2" key="1">
    <citation type="journal article" date="2019" name="Sci. Rep.">
        <title>Orb-weaving spider Araneus ventricosus genome elucidates the spidroin gene catalogue.</title>
        <authorList>
            <person name="Kono N."/>
            <person name="Nakamura H."/>
            <person name="Ohtoshi R."/>
            <person name="Moran D.A.P."/>
            <person name="Shinohara A."/>
            <person name="Yoshida Y."/>
            <person name="Fujiwara M."/>
            <person name="Mori M."/>
            <person name="Tomita M."/>
            <person name="Arakawa K."/>
        </authorList>
    </citation>
    <scope>NUCLEOTIDE SEQUENCE [LARGE SCALE GENOMIC DNA]</scope>
</reference>
<dbReference type="AlphaFoldDB" id="A0A4Y2QHD5"/>
<organism evidence="1 2">
    <name type="scientific">Araneus ventricosus</name>
    <name type="common">Orbweaver spider</name>
    <name type="synonym">Epeira ventricosa</name>
    <dbReference type="NCBI Taxonomy" id="182803"/>
    <lineage>
        <taxon>Eukaryota</taxon>
        <taxon>Metazoa</taxon>
        <taxon>Ecdysozoa</taxon>
        <taxon>Arthropoda</taxon>
        <taxon>Chelicerata</taxon>
        <taxon>Arachnida</taxon>
        <taxon>Araneae</taxon>
        <taxon>Araneomorphae</taxon>
        <taxon>Entelegynae</taxon>
        <taxon>Araneoidea</taxon>
        <taxon>Araneidae</taxon>
        <taxon>Araneus</taxon>
    </lineage>
</organism>
<dbReference type="Proteomes" id="UP000499080">
    <property type="component" value="Unassembled WGS sequence"/>
</dbReference>
<keyword evidence="2" id="KW-1185">Reference proteome</keyword>